<protein>
    <recommendedName>
        <fullName evidence="4">Excreted virulence factor EspC, type VII ESX diderm</fullName>
    </recommendedName>
</protein>
<keyword evidence="3" id="KW-1185">Reference proteome</keyword>
<dbReference type="Proteomes" id="UP001515943">
    <property type="component" value="Unassembled WGS sequence"/>
</dbReference>
<sequence length="149" mass="15579">MSEEAVTSGKVGSFADKAAGGTWDGIFGSGLQAVMDAGKAVAVAVETQALSVDPHLVDAMIKKLTAMGDELEKVGARSTVLSQETKLGGGYAEEISRGNRTFGTAGQQTLKSLAKAINELKTQIEKSRASYHNVDQAGRDSFKKIDGKS</sequence>
<gene>
    <name evidence="2" type="ORF">FXN61_20860</name>
</gene>
<name>A0ABX1FJN1_9PSEU</name>
<proteinExistence type="predicted"/>
<evidence type="ECO:0000256" key="1">
    <source>
        <dbReference type="SAM" id="MobiDB-lite"/>
    </source>
</evidence>
<accession>A0ABX1FJN1</accession>
<dbReference type="EMBL" id="VSRL01000073">
    <property type="protein sequence ID" value="NKE59130.1"/>
    <property type="molecule type" value="Genomic_DNA"/>
</dbReference>
<evidence type="ECO:0008006" key="4">
    <source>
        <dbReference type="Google" id="ProtNLM"/>
    </source>
</evidence>
<feature type="compositionally biased region" description="Basic and acidic residues" evidence="1">
    <location>
        <begin position="137"/>
        <end position="149"/>
    </location>
</feature>
<organism evidence="2 3">
    <name type="scientific">Lentzea indica</name>
    <dbReference type="NCBI Taxonomy" id="2604800"/>
    <lineage>
        <taxon>Bacteria</taxon>
        <taxon>Bacillati</taxon>
        <taxon>Actinomycetota</taxon>
        <taxon>Actinomycetes</taxon>
        <taxon>Pseudonocardiales</taxon>
        <taxon>Pseudonocardiaceae</taxon>
        <taxon>Lentzea</taxon>
    </lineage>
</organism>
<feature type="region of interest" description="Disordered" evidence="1">
    <location>
        <begin position="128"/>
        <end position="149"/>
    </location>
</feature>
<comment type="caution">
    <text evidence="2">The sequence shown here is derived from an EMBL/GenBank/DDBJ whole genome shotgun (WGS) entry which is preliminary data.</text>
</comment>
<reference evidence="2 3" key="1">
    <citation type="submission" date="2019-08" db="EMBL/GenBank/DDBJ databases">
        <title>Lentzea from Indian Himalayas.</title>
        <authorList>
            <person name="Mandal S."/>
            <person name="Mallick Gupta A."/>
            <person name="Maiti P.K."/>
            <person name="Sarkar J."/>
            <person name="Mandal S."/>
        </authorList>
    </citation>
    <scope>NUCLEOTIDE SEQUENCE [LARGE SCALE GENOMIC DNA]</scope>
    <source>
        <strain evidence="2 3">PSKA42</strain>
    </source>
</reference>
<dbReference type="RefSeq" id="WP_167975787.1">
    <property type="nucleotide sequence ID" value="NZ_VSRL01000073.1"/>
</dbReference>
<evidence type="ECO:0000313" key="2">
    <source>
        <dbReference type="EMBL" id="NKE59130.1"/>
    </source>
</evidence>
<evidence type="ECO:0000313" key="3">
    <source>
        <dbReference type="Proteomes" id="UP001515943"/>
    </source>
</evidence>